<dbReference type="InterPro" id="IPR027417">
    <property type="entry name" value="P-loop_NTPase"/>
</dbReference>
<dbReference type="PROSITE" id="PS00301">
    <property type="entry name" value="G_TR_1"/>
    <property type="match status" value="1"/>
</dbReference>
<evidence type="ECO:0000313" key="9">
    <source>
        <dbReference type="EMBL" id="MCW0482086.1"/>
    </source>
</evidence>
<keyword evidence="5 6" id="KW-0342">GTP-binding</keyword>
<dbReference type="PRINTS" id="PR00315">
    <property type="entry name" value="ELONGATNFCT"/>
</dbReference>
<feature type="domain" description="Tr-type G" evidence="8">
    <location>
        <begin position="37"/>
        <end position="252"/>
    </location>
</feature>
<dbReference type="InterPro" id="IPR000795">
    <property type="entry name" value="T_Tr_GTP-bd_dom"/>
</dbReference>
<gene>
    <name evidence="6 9" type="primary">cysN</name>
    <name evidence="9" type="ORF">N2K84_05040</name>
</gene>
<dbReference type="InterPro" id="IPR011779">
    <property type="entry name" value="SO4_adenylTrfase_lsu"/>
</dbReference>
<comment type="catalytic activity">
    <reaction evidence="6">
        <text>sulfate + ATP + H(+) = adenosine 5'-phosphosulfate + diphosphate</text>
        <dbReference type="Rhea" id="RHEA:18133"/>
        <dbReference type="ChEBI" id="CHEBI:15378"/>
        <dbReference type="ChEBI" id="CHEBI:16189"/>
        <dbReference type="ChEBI" id="CHEBI:30616"/>
        <dbReference type="ChEBI" id="CHEBI:33019"/>
        <dbReference type="ChEBI" id="CHEBI:58243"/>
        <dbReference type="EC" id="2.7.7.4"/>
    </reaction>
</comment>
<evidence type="ECO:0000256" key="7">
    <source>
        <dbReference type="SAM" id="MobiDB-lite"/>
    </source>
</evidence>
<name>A0AA42C7X3_9BACT</name>
<dbReference type="SUPFAM" id="SSF50465">
    <property type="entry name" value="EF-Tu/eEF-1alpha/eIF2-gamma C-terminal domain"/>
    <property type="match status" value="1"/>
</dbReference>
<proteinExistence type="inferred from homology"/>
<dbReference type="GO" id="GO:0003924">
    <property type="term" value="F:GTPase activity"/>
    <property type="evidence" value="ECO:0007669"/>
    <property type="project" value="InterPro"/>
</dbReference>
<dbReference type="InterPro" id="IPR054696">
    <property type="entry name" value="GTP-eEF1A_C"/>
</dbReference>
<dbReference type="GO" id="GO:0004781">
    <property type="term" value="F:sulfate adenylyltransferase (ATP) activity"/>
    <property type="evidence" value="ECO:0007669"/>
    <property type="project" value="UniProtKB-UniRule"/>
</dbReference>
<dbReference type="CDD" id="cd04095">
    <property type="entry name" value="CysN_NoDQ_III"/>
    <property type="match status" value="1"/>
</dbReference>
<dbReference type="EMBL" id="JAPAAF010000004">
    <property type="protein sequence ID" value="MCW0482086.1"/>
    <property type="molecule type" value="Genomic_DNA"/>
</dbReference>
<keyword evidence="2 6" id="KW-0548">Nucleotidyltransferase</keyword>
<dbReference type="Proteomes" id="UP001163821">
    <property type="component" value="Unassembled WGS sequence"/>
</dbReference>
<comment type="subunit">
    <text evidence="6">Heterodimer composed of CysD, the smaller subunit, and CysN.</text>
</comment>
<dbReference type="GO" id="GO:0070814">
    <property type="term" value="P:hydrogen sulfide biosynthetic process"/>
    <property type="evidence" value="ECO:0007669"/>
    <property type="project" value="UniProtKB-UniRule"/>
</dbReference>
<dbReference type="InterPro" id="IPR044139">
    <property type="entry name" value="CysN_NoDQ_III"/>
</dbReference>
<dbReference type="SUPFAM" id="SSF50447">
    <property type="entry name" value="Translation proteins"/>
    <property type="match status" value="1"/>
</dbReference>
<reference evidence="9" key="1">
    <citation type="submission" date="2022-10" db="EMBL/GenBank/DDBJ databases">
        <title>Gaoshiqiia sediminis gen. nov., sp. nov., isolated from coastal sediment.</title>
        <authorList>
            <person name="Yu W.X."/>
            <person name="Mu D.S."/>
            <person name="Du J.Z."/>
            <person name="Liang Y.Q."/>
        </authorList>
    </citation>
    <scope>NUCLEOTIDE SEQUENCE</scope>
    <source>
        <strain evidence="9">A06</strain>
    </source>
</reference>
<dbReference type="HAMAP" id="MF_00062">
    <property type="entry name" value="Sulf_adenylyltr_sub1"/>
    <property type="match status" value="1"/>
</dbReference>
<dbReference type="GO" id="GO:0005525">
    <property type="term" value="F:GTP binding"/>
    <property type="evidence" value="ECO:0007669"/>
    <property type="project" value="UniProtKB-UniRule"/>
</dbReference>
<feature type="binding site" evidence="6">
    <location>
        <begin position="180"/>
        <end position="183"/>
    </location>
    <ligand>
        <name>GTP</name>
        <dbReference type="ChEBI" id="CHEBI:37565"/>
    </ligand>
</feature>
<dbReference type="GO" id="GO:0004020">
    <property type="term" value="F:adenylylsulfate kinase activity"/>
    <property type="evidence" value="ECO:0007669"/>
    <property type="project" value="InterPro"/>
</dbReference>
<dbReference type="InterPro" id="IPR044138">
    <property type="entry name" value="CysN_II"/>
</dbReference>
<organism evidence="9 10">
    <name type="scientific">Gaoshiqia sediminis</name>
    <dbReference type="NCBI Taxonomy" id="2986998"/>
    <lineage>
        <taxon>Bacteria</taxon>
        <taxon>Pseudomonadati</taxon>
        <taxon>Bacteroidota</taxon>
        <taxon>Bacteroidia</taxon>
        <taxon>Marinilabiliales</taxon>
        <taxon>Prolixibacteraceae</taxon>
        <taxon>Gaoshiqia</taxon>
    </lineage>
</organism>
<feature type="binding site" evidence="6">
    <location>
        <begin position="46"/>
        <end position="53"/>
    </location>
    <ligand>
        <name>GTP</name>
        <dbReference type="ChEBI" id="CHEBI:37565"/>
    </ligand>
</feature>
<protein>
    <recommendedName>
        <fullName evidence="6">Sulfate adenylyltransferase subunit 1</fullName>
        <ecNumber evidence="6">2.7.7.4</ecNumber>
    </recommendedName>
    <alternativeName>
        <fullName evidence="6">ATP-sulfurylase large subunit</fullName>
    </alternativeName>
    <alternativeName>
        <fullName evidence="6">Sulfate adenylate transferase</fullName>
        <shortName evidence="6">SAT</shortName>
    </alternativeName>
</protein>
<dbReference type="AlphaFoldDB" id="A0AA42C7X3"/>
<dbReference type="Gene3D" id="2.40.30.10">
    <property type="entry name" value="Translation factors"/>
    <property type="match status" value="2"/>
</dbReference>
<evidence type="ECO:0000256" key="1">
    <source>
        <dbReference type="ARBA" id="ARBA00022679"/>
    </source>
</evidence>
<dbReference type="InterPro" id="IPR050100">
    <property type="entry name" value="TRAFAC_GTPase_members"/>
</dbReference>
<dbReference type="EC" id="2.7.7.4" evidence="6"/>
<dbReference type="GO" id="GO:0005524">
    <property type="term" value="F:ATP binding"/>
    <property type="evidence" value="ECO:0007669"/>
    <property type="project" value="UniProtKB-KW"/>
</dbReference>
<dbReference type="InterPro" id="IPR009001">
    <property type="entry name" value="Transl_elong_EF1A/Init_IF2_C"/>
</dbReference>
<dbReference type="InterPro" id="IPR031157">
    <property type="entry name" value="G_TR_CS"/>
</dbReference>
<keyword evidence="1 6" id="KW-0808">Transferase</keyword>
<evidence type="ECO:0000256" key="2">
    <source>
        <dbReference type="ARBA" id="ARBA00022695"/>
    </source>
</evidence>
<sequence length="654" mass="74320">MTTNKNSDTANPNHPPVGRKEGGFLDIKAFLDQDEKKDLLRLLTAGSVDDGKSTLIGRLLFDSKKLYEDQLSALERDSKRMGHAGEDIDYALLLDGLKAEREQGITIDVAYRYFSTNKRKFIIADTPGHEQYTRNMVTGASTANLAIILIDATKGVITQTRRHTFLVSLLGIKHVVLAVNKMDLVNFDQKIFDEICEDYKNFVAQLDIPDVNFIPISALKGDNVVEPSERMPWYKGKCMLDFLETVHISSDRNFDDMRYPVQYVLKPDNNFRGFSSRVASGIVRKGEKIMVLPSRKTSVIRNIVSYDGELDEAFPPQSVTVTLEDEIDISRGDMIVYPDNLPRMERHFESMLVWMDEKPMDPTTHFFIKHANNNTKARIDKIQYKIDVNTLQKSEIDHFELNEIGRAVLTTNKPLFFDPYKKNKSTGSFVLIDPVSHNTVAVGMIIDKLSADDLPSRISDHEKEQIRRGQGLISDEAYQQRYKQKGATLWITGLHGSGKNEMAFSLEKQLFDMGATVVLLDGSSVRSGLSKELDYTPTDRAEHLRRVAEVCRLLNDQGIITICSFISPDKHIREQVAEIIGPERFHLFFMDASMEYCQKNKPDFYAQENLKYVPGIDIPFEAPEKPALKLSPTDNGKNPERLIEYCREQGIFPL</sequence>
<keyword evidence="3 6" id="KW-0547">Nucleotide-binding</keyword>
<dbReference type="PANTHER" id="PTHR23115">
    <property type="entry name" value="TRANSLATION FACTOR"/>
    <property type="match status" value="1"/>
</dbReference>
<dbReference type="InterPro" id="IPR009000">
    <property type="entry name" value="Transl_B-barrel_sf"/>
</dbReference>
<dbReference type="NCBIfam" id="NF003478">
    <property type="entry name" value="PRK05124.1"/>
    <property type="match status" value="1"/>
</dbReference>
<dbReference type="GO" id="GO:0000103">
    <property type="term" value="P:sulfate assimilation"/>
    <property type="evidence" value="ECO:0007669"/>
    <property type="project" value="UniProtKB-UniRule"/>
</dbReference>
<evidence type="ECO:0000313" key="10">
    <source>
        <dbReference type="Proteomes" id="UP001163821"/>
    </source>
</evidence>
<dbReference type="InterPro" id="IPR041757">
    <property type="entry name" value="CysN_GTP-bd"/>
</dbReference>
<dbReference type="NCBIfam" id="TIGR02034">
    <property type="entry name" value="CysN"/>
    <property type="match status" value="1"/>
</dbReference>
<dbReference type="FunFam" id="3.40.50.300:FF:000119">
    <property type="entry name" value="Sulfate adenylyltransferase subunit 1"/>
    <property type="match status" value="1"/>
</dbReference>
<dbReference type="CDD" id="cd03695">
    <property type="entry name" value="CysN_NodQ_II"/>
    <property type="match status" value="1"/>
</dbReference>
<dbReference type="RefSeq" id="WP_282590691.1">
    <property type="nucleotide sequence ID" value="NZ_JAPAAF010000004.1"/>
</dbReference>
<evidence type="ECO:0000256" key="5">
    <source>
        <dbReference type="ARBA" id="ARBA00023134"/>
    </source>
</evidence>
<dbReference type="SUPFAM" id="SSF52540">
    <property type="entry name" value="P-loop containing nucleoside triphosphate hydrolases"/>
    <property type="match status" value="2"/>
</dbReference>
<dbReference type="Pfam" id="PF01583">
    <property type="entry name" value="APS_kinase"/>
    <property type="match status" value="1"/>
</dbReference>
<dbReference type="Gene3D" id="3.40.50.300">
    <property type="entry name" value="P-loop containing nucleotide triphosphate hydrolases"/>
    <property type="match status" value="2"/>
</dbReference>
<comment type="function">
    <text evidence="6">With CysD forms the ATP sulfurylase (ATPS) that catalyzes the adenylation of sulfate producing adenosine 5'-phosphosulfate (APS) and diphosphate, the first enzymatic step in sulfur assimilation pathway. APS synthesis involves the formation of a high-energy phosphoric-sulfuric acid anhydride bond driven by GTP hydrolysis by CysN coupled to ATP hydrolysis by CysD.</text>
</comment>
<dbReference type="CDD" id="cd02027">
    <property type="entry name" value="APSK"/>
    <property type="match status" value="1"/>
</dbReference>
<dbReference type="CDD" id="cd04166">
    <property type="entry name" value="CysN_ATPS"/>
    <property type="match status" value="1"/>
</dbReference>
<feature type="region of interest" description="Disordered" evidence="7">
    <location>
        <begin position="1"/>
        <end position="21"/>
    </location>
</feature>
<comment type="pathway">
    <text evidence="6">Sulfur metabolism; hydrogen sulfide biosynthesis; sulfite from sulfate: step 1/3.</text>
</comment>
<feature type="binding site" evidence="6">
    <location>
        <begin position="125"/>
        <end position="129"/>
    </location>
    <ligand>
        <name>GTP</name>
        <dbReference type="ChEBI" id="CHEBI:37565"/>
    </ligand>
</feature>
<comment type="caution">
    <text evidence="9">The sequence shown here is derived from an EMBL/GenBank/DDBJ whole genome shotgun (WGS) entry which is preliminary data.</text>
</comment>
<evidence type="ECO:0000256" key="6">
    <source>
        <dbReference type="HAMAP-Rule" id="MF_00062"/>
    </source>
</evidence>
<dbReference type="InterPro" id="IPR059117">
    <property type="entry name" value="APS_kinase_dom"/>
</dbReference>
<evidence type="ECO:0000256" key="4">
    <source>
        <dbReference type="ARBA" id="ARBA00022840"/>
    </source>
</evidence>
<feature type="compositionally biased region" description="Polar residues" evidence="7">
    <location>
        <begin position="1"/>
        <end position="12"/>
    </location>
</feature>
<evidence type="ECO:0000256" key="3">
    <source>
        <dbReference type="ARBA" id="ARBA00022741"/>
    </source>
</evidence>
<dbReference type="Pfam" id="PF22594">
    <property type="entry name" value="GTP-eEF1A_C"/>
    <property type="match status" value="1"/>
</dbReference>
<dbReference type="PROSITE" id="PS51722">
    <property type="entry name" value="G_TR_2"/>
    <property type="match status" value="1"/>
</dbReference>
<keyword evidence="4 6" id="KW-0067">ATP-binding</keyword>
<keyword evidence="10" id="KW-1185">Reference proteome</keyword>
<accession>A0AA42C7X3</accession>
<comment type="similarity">
    <text evidence="6">Belongs to the TRAFAC class translation factor GTPase superfamily. Classic translation factor GTPase family. CysN/NodQ subfamily.</text>
</comment>
<dbReference type="Pfam" id="PF00009">
    <property type="entry name" value="GTP_EFTU"/>
    <property type="match status" value="1"/>
</dbReference>
<dbReference type="NCBIfam" id="NF004035">
    <property type="entry name" value="PRK05506.1"/>
    <property type="match status" value="1"/>
</dbReference>
<evidence type="ECO:0000259" key="8">
    <source>
        <dbReference type="PROSITE" id="PS51722"/>
    </source>
</evidence>